<gene>
    <name evidence="2" type="ORF">FA584_14335</name>
</gene>
<dbReference type="SUPFAM" id="SSF109709">
    <property type="entry name" value="KorB DNA-binding domain-like"/>
    <property type="match status" value="1"/>
</dbReference>
<evidence type="ECO:0000313" key="2">
    <source>
        <dbReference type="EMBL" id="QNA70479.1"/>
    </source>
</evidence>
<sequence>MAKKPPAKSSIMDEIREIESSVEKAMTDNFSNVIMVPISDIYEISLASGEQMHNRISYSVTEVKELAGNLKDIEPNGLLGTGLLQPIVLRKNGSRFERISGFRRIEAFKINNALEIPSIVLNNISDATARFMRNSENLKRENINPYDEIYGIIENVALSLSITFKEAISFLNKIKNHNSGKTSFSDYDKQMYISVTDVVRGICKYEVGALIERLVILNMNTLILDALKENELNYSQAKEINKVKDDEIVKKLLYFVKNKNSTVSELREKIKELTKSDPKNNDSFVKKALSKSSFQEKDYKKLDSGNKARADKILKEINDLKIQLEELIQ</sequence>
<dbReference type="InterPro" id="IPR036086">
    <property type="entry name" value="ParB/Sulfiredoxin_sf"/>
</dbReference>
<proteinExistence type="predicted"/>
<dbReference type="GO" id="GO:0007059">
    <property type="term" value="P:chromosome segregation"/>
    <property type="evidence" value="ECO:0007669"/>
    <property type="project" value="TreeGrafter"/>
</dbReference>
<dbReference type="AlphaFoldDB" id="A0AA92G687"/>
<evidence type="ECO:0000259" key="1">
    <source>
        <dbReference type="SMART" id="SM00470"/>
    </source>
</evidence>
<dbReference type="Proteomes" id="UP000502831">
    <property type="component" value="Plasmid pSDCE1"/>
</dbReference>
<dbReference type="GO" id="GO:0005694">
    <property type="term" value="C:chromosome"/>
    <property type="evidence" value="ECO:0007669"/>
    <property type="project" value="TreeGrafter"/>
</dbReference>
<dbReference type="EMBL" id="CP059996">
    <property type="protein sequence ID" value="QNA70479.1"/>
    <property type="molecule type" value="Genomic_DNA"/>
</dbReference>
<dbReference type="RefSeq" id="WP_191342117.1">
    <property type="nucleotide sequence ID" value="NZ_CP059996.1"/>
</dbReference>
<geneLocation type="plasmid" evidence="2 3">
    <name>pSDCE1</name>
</geneLocation>
<name>A0AA92G687_9BACT</name>
<evidence type="ECO:0000313" key="3">
    <source>
        <dbReference type="Proteomes" id="UP000502831"/>
    </source>
</evidence>
<dbReference type="Pfam" id="PF02195">
    <property type="entry name" value="ParB_N"/>
    <property type="match status" value="1"/>
</dbReference>
<dbReference type="PANTHER" id="PTHR33375">
    <property type="entry name" value="CHROMOSOME-PARTITIONING PROTEIN PARB-RELATED"/>
    <property type="match status" value="1"/>
</dbReference>
<reference evidence="2 3" key="1">
    <citation type="submission" date="2020-08" db="EMBL/GenBank/DDBJ databases">
        <title>Genome of Dechlorinating Sulfurospirillum strain ACSDCE.</title>
        <authorList>
            <person name="Yang Y."/>
            <person name="Huo L."/>
            <person name="Yan J."/>
        </authorList>
    </citation>
    <scope>NUCLEOTIDE SEQUENCE [LARGE SCALE GENOMIC DNA]</scope>
    <source>
        <strain evidence="2 3">ACSDCE</strain>
        <plasmid evidence="2 3">pSDCE1</plasmid>
    </source>
</reference>
<organism evidence="2 3">
    <name type="scientific">Sulfurospirillum diekertiae</name>
    <dbReference type="NCBI Taxonomy" id="1854492"/>
    <lineage>
        <taxon>Bacteria</taxon>
        <taxon>Pseudomonadati</taxon>
        <taxon>Campylobacterota</taxon>
        <taxon>Epsilonproteobacteria</taxon>
        <taxon>Campylobacterales</taxon>
        <taxon>Sulfurospirillaceae</taxon>
        <taxon>Sulfurospirillum</taxon>
    </lineage>
</organism>
<protein>
    <submittedName>
        <fullName evidence="2">ParB N-terminal domain-containing protein</fullName>
    </submittedName>
</protein>
<dbReference type="PANTHER" id="PTHR33375:SF7">
    <property type="entry name" value="CHROMOSOME 2-PARTITIONING PROTEIN PARB-RELATED"/>
    <property type="match status" value="1"/>
</dbReference>
<dbReference type="SMART" id="SM00470">
    <property type="entry name" value="ParB"/>
    <property type="match status" value="1"/>
</dbReference>
<dbReference type="InterPro" id="IPR003115">
    <property type="entry name" value="ParB_N"/>
</dbReference>
<keyword evidence="2" id="KW-0614">Plasmid</keyword>
<accession>A0AA92G687</accession>
<dbReference type="Gene3D" id="1.10.10.2830">
    <property type="match status" value="1"/>
</dbReference>
<dbReference type="InterPro" id="IPR050336">
    <property type="entry name" value="Chromosome_partition/occlusion"/>
</dbReference>
<dbReference type="SUPFAM" id="SSF110849">
    <property type="entry name" value="ParB/Sulfiredoxin"/>
    <property type="match status" value="1"/>
</dbReference>
<feature type="domain" description="ParB-like N-terminal" evidence="1">
    <location>
        <begin position="34"/>
        <end position="138"/>
    </location>
</feature>
<dbReference type="Gene3D" id="3.90.1530.30">
    <property type="match status" value="1"/>
</dbReference>